<name>E4N3V2_KITSK</name>
<dbReference type="KEGG" id="ksk:KSE_58120"/>
<sequence>MPEPGTEVTAALAGVRRPGDVLLVHDAVLPNGLSFRVRLPEAHDLFGDRGGDGLPEDALLLRSVVEQCAYATLQHTGLLRHREVPLNTSSTSRLLTGRPLRPLPGGLLATCLVEQLRTSRTGRTRRVIASCVLRAPDGRVVADGETTAGVLEGTLYRNWRGAGVVRAGQLPTAPGEPRARAGRVRSRPENQVLARIGREDGGAHAVLRLSGPHPYLLPASADHVTGRLFAEATRQLVLGACAPDGNGVRTLHLSFPRLCTLDAPVRVRAVPCPRSPASARWRVLFSQAGATVCTGRVETGV</sequence>
<reference evidence="3 4" key="1">
    <citation type="journal article" date="2010" name="DNA Res.">
        <title>Genome sequence of Kitasatospora setae NBRC 14216T: an evolutionary snapshot of the family Streptomycetaceae.</title>
        <authorList>
            <person name="Ichikawa N."/>
            <person name="Oguchi A."/>
            <person name="Ikeda H."/>
            <person name="Ishikawa J."/>
            <person name="Kitani S."/>
            <person name="Watanabe Y."/>
            <person name="Nakamura S."/>
            <person name="Katano Y."/>
            <person name="Kishi E."/>
            <person name="Sasagawa M."/>
            <person name="Ankai A."/>
            <person name="Fukui S."/>
            <person name="Hashimoto Y."/>
            <person name="Kamata S."/>
            <person name="Otoguro M."/>
            <person name="Tanikawa S."/>
            <person name="Nihira T."/>
            <person name="Horinouchi S."/>
            <person name="Ohnishi Y."/>
            <person name="Hayakawa M."/>
            <person name="Kuzuyama T."/>
            <person name="Arisawa A."/>
            <person name="Nomoto F."/>
            <person name="Miura H."/>
            <person name="Takahashi Y."/>
            <person name="Fujita N."/>
        </authorList>
    </citation>
    <scope>NUCLEOTIDE SEQUENCE [LARGE SCALE GENOMIC DNA]</scope>
    <source>
        <strain evidence="4">ATCC 33774 / DSM 43861 / JCM 3304 / KCC A-0304 / NBRC 14216 / KM-6054</strain>
    </source>
</reference>
<dbReference type="AlphaFoldDB" id="E4N3V2"/>
<dbReference type="Proteomes" id="UP000007076">
    <property type="component" value="Chromosome"/>
</dbReference>
<dbReference type="HOGENOM" id="CLU_923707_0_0_11"/>
<dbReference type="PATRIC" id="fig|452652.3.peg.5821"/>
<evidence type="ECO:0000259" key="2">
    <source>
        <dbReference type="Pfam" id="PF03756"/>
    </source>
</evidence>
<dbReference type="RefSeq" id="WP_014138880.1">
    <property type="nucleotide sequence ID" value="NC_016109.1"/>
</dbReference>
<accession>E4N3V2</accession>
<dbReference type="Pfam" id="PF03756">
    <property type="entry name" value="AfsA"/>
    <property type="match status" value="1"/>
</dbReference>
<organism evidence="3 4">
    <name type="scientific">Kitasatospora setae (strain ATCC 33774 / DSM 43861 / JCM 3304 / KCC A-0304 / NBRC 14216 / KM-6054)</name>
    <name type="common">Streptomyces setae</name>
    <dbReference type="NCBI Taxonomy" id="452652"/>
    <lineage>
        <taxon>Bacteria</taxon>
        <taxon>Bacillati</taxon>
        <taxon>Actinomycetota</taxon>
        <taxon>Actinomycetes</taxon>
        <taxon>Kitasatosporales</taxon>
        <taxon>Streptomycetaceae</taxon>
        <taxon>Kitasatospora</taxon>
    </lineage>
</organism>
<evidence type="ECO:0000313" key="4">
    <source>
        <dbReference type="Proteomes" id="UP000007076"/>
    </source>
</evidence>
<evidence type="ECO:0000313" key="3">
    <source>
        <dbReference type="EMBL" id="BAJ31583.1"/>
    </source>
</evidence>
<protein>
    <recommendedName>
        <fullName evidence="2">A-factor biosynthesis hotdog domain-containing protein</fullName>
    </recommendedName>
</protein>
<keyword evidence="4" id="KW-1185">Reference proteome</keyword>
<feature type="region of interest" description="Disordered" evidence="1">
    <location>
        <begin position="168"/>
        <end position="187"/>
    </location>
</feature>
<evidence type="ECO:0000256" key="1">
    <source>
        <dbReference type="SAM" id="MobiDB-lite"/>
    </source>
</evidence>
<dbReference type="EMBL" id="AP010968">
    <property type="protein sequence ID" value="BAJ31583.1"/>
    <property type="molecule type" value="Genomic_DNA"/>
</dbReference>
<dbReference type="InterPro" id="IPR005509">
    <property type="entry name" value="AfsA_hotdog_dom"/>
</dbReference>
<feature type="domain" description="A-factor biosynthesis hotdog" evidence="2">
    <location>
        <begin position="185"/>
        <end position="298"/>
    </location>
</feature>
<gene>
    <name evidence="3" type="ordered locus">KSE_58120</name>
</gene>
<proteinExistence type="predicted"/>